<dbReference type="Pfam" id="PF01850">
    <property type="entry name" value="PIN"/>
    <property type="match status" value="1"/>
</dbReference>
<dbReference type="InterPro" id="IPR029060">
    <property type="entry name" value="PIN-like_dom_sf"/>
</dbReference>
<name>A0A930VHX3_9ACTN</name>
<dbReference type="CDD" id="cd09871">
    <property type="entry name" value="PIN_MtVapC28-VapC30-like"/>
    <property type="match status" value="1"/>
</dbReference>
<comment type="cofactor">
    <cofactor evidence="1 8">
        <name>Mg(2+)</name>
        <dbReference type="ChEBI" id="CHEBI:18420"/>
    </cofactor>
</comment>
<reference evidence="10" key="1">
    <citation type="submission" date="2020-11" db="EMBL/GenBank/DDBJ databases">
        <title>Nocardioides cynanchi sp. nov., isolated from soil of rhizosphere of Cynanchum wilfordii.</title>
        <authorList>
            <person name="Lee J.-S."/>
            <person name="Suh M.K."/>
            <person name="Kim J.-S."/>
        </authorList>
    </citation>
    <scope>NUCLEOTIDE SEQUENCE</scope>
    <source>
        <strain evidence="10">KCTC 19276</strain>
    </source>
</reference>
<keyword evidence="8" id="KW-0800">Toxin</keyword>
<feature type="binding site" evidence="8">
    <location>
        <position position="4"/>
    </location>
    <ligand>
        <name>Mg(2+)</name>
        <dbReference type="ChEBI" id="CHEBI:18420"/>
    </ligand>
</feature>
<keyword evidence="11" id="KW-1185">Reference proteome</keyword>
<comment type="similarity">
    <text evidence="7 8">Belongs to the PINc/VapC protein family.</text>
</comment>
<dbReference type="PANTHER" id="PTHR33653:SF1">
    <property type="entry name" value="RIBONUCLEASE VAPC2"/>
    <property type="match status" value="1"/>
</dbReference>
<feature type="domain" description="PIN" evidence="9">
    <location>
        <begin position="1"/>
        <end position="120"/>
    </location>
</feature>
<organism evidence="10 11">
    <name type="scientific">Nocardioides agariphilus</name>
    <dbReference type="NCBI Taxonomy" id="433664"/>
    <lineage>
        <taxon>Bacteria</taxon>
        <taxon>Bacillati</taxon>
        <taxon>Actinomycetota</taxon>
        <taxon>Actinomycetes</taxon>
        <taxon>Propionibacteriales</taxon>
        <taxon>Nocardioidaceae</taxon>
        <taxon>Nocardioides</taxon>
    </lineage>
</organism>
<comment type="function">
    <text evidence="8">Toxic component of a toxin-antitoxin (TA) system. An RNase.</text>
</comment>
<dbReference type="GO" id="GO:0000287">
    <property type="term" value="F:magnesium ion binding"/>
    <property type="evidence" value="ECO:0007669"/>
    <property type="project" value="UniProtKB-UniRule"/>
</dbReference>
<accession>A0A930VHX3</accession>
<dbReference type="InterPro" id="IPR050556">
    <property type="entry name" value="Type_II_TA_system_RNase"/>
</dbReference>
<keyword evidence="2 8" id="KW-1277">Toxin-antitoxin system</keyword>
<evidence type="ECO:0000259" key="9">
    <source>
        <dbReference type="Pfam" id="PF01850"/>
    </source>
</evidence>
<dbReference type="Gene3D" id="3.40.50.1010">
    <property type="entry name" value="5'-nuclease"/>
    <property type="match status" value="1"/>
</dbReference>
<dbReference type="SUPFAM" id="SSF88723">
    <property type="entry name" value="PIN domain-like"/>
    <property type="match status" value="1"/>
</dbReference>
<dbReference type="GO" id="GO:0004540">
    <property type="term" value="F:RNA nuclease activity"/>
    <property type="evidence" value="ECO:0007669"/>
    <property type="project" value="InterPro"/>
</dbReference>
<evidence type="ECO:0000256" key="7">
    <source>
        <dbReference type="ARBA" id="ARBA00038093"/>
    </source>
</evidence>
<evidence type="ECO:0000256" key="1">
    <source>
        <dbReference type="ARBA" id="ARBA00001946"/>
    </source>
</evidence>
<evidence type="ECO:0000256" key="3">
    <source>
        <dbReference type="ARBA" id="ARBA00022722"/>
    </source>
</evidence>
<keyword evidence="4 8" id="KW-0479">Metal-binding</keyword>
<evidence type="ECO:0000256" key="4">
    <source>
        <dbReference type="ARBA" id="ARBA00022723"/>
    </source>
</evidence>
<dbReference type="Proteomes" id="UP000660668">
    <property type="component" value="Unassembled WGS sequence"/>
</dbReference>
<dbReference type="GO" id="GO:0016787">
    <property type="term" value="F:hydrolase activity"/>
    <property type="evidence" value="ECO:0007669"/>
    <property type="project" value="UniProtKB-KW"/>
</dbReference>
<gene>
    <name evidence="8" type="primary">vapC</name>
    <name evidence="10" type="ORF">ISU10_08785</name>
</gene>
<keyword evidence="6 8" id="KW-0460">Magnesium</keyword>
<dbReference type="HAMAP" id="MF_00265">
    <property type="entry name" value="VapC_Nob1"/>
    <property type="match status" value="1"/>
</dbReference>
<dbReference type="GO" id="GO:0090729">
    <property type="term" value="F:toxin activity"/>
    <property type="evidence" value="ECO:0007669"/>
    <property type="project" value="UniProtKB-KW"/>
</dbReference>
<dbReference type="InterPro" id="IPR002716">
    <property type="entry name" value="PIN_dom"/>
</dbReference>
<evidence type="ECO:0000256" key="6">
    <source>
        <dbReference type="ARBA" id="ARBA00022842"/>
    </source>
</evidence>
<dbReference type="InterPro" id="IPR022907">
    <property type="entry name" value="VapC_family"/>
</dbReference>
<dbReference type="EC" id="3.1.-.-" evidence="8"/>
<protein>
    <recommendedName>
        <fullName evidence="8">Ribonuclease VapC</fullName>
        <shortName evidence="8">RNase VapC</shortName>
        <ecNumber evidence="8">3.1.-.-</ecNumber>
    </recommendedName>
    <alternativeName>
        <fullName evidence="8">Toxin VapC</fullName>
    </alternativeName>
</protein>
<evidence type="ECO:0000313" key="11">
    <source>
        <dbReference type="Proteomes" id="UP000660668"/>
    </source>
</evidence>
<evidence type="ECO:0000256" key="8">
    <source>
        <dbReference type="HAMAP-Rule" id="MF_00265"/>
    </source>
</evidence>
<dbReference type="EMBL" id="JADKPO010000009">
    <property type="protein sequence ID" value="MBF4767859.1"/>
    <property type="molecule type" value="Genomic_DNA"/>
</dbReference>
<evidence type="ECO:0000256" key="5">
    <source>
        <dbReference type="ARBA" id="ARBA00022801"/>
    </source>
</evidence>
<keyword evidence="5 8" id="KW-0378">Hydrolase</keyword>
<dbReference type="PANTHER" id="PTHR33653">
    <property type="entry name" value="RIBONUCLEASE VAPC2"/>
    <property type="match status" value="1"/>
</dbReference>
<sequence>MVVDTSVLVAIARDEPEAPTFRALLQGSDYASISTATLMETSLVLRDDAGQRFLDRAAMGLDIIAFDERQLAVAREAHRRYGTGSRHRARLNYGDCFSYALAITTGEPLLFKGDHFRHTDVTAAYVPD</sequence>
<dbReference type="AlphaFoldDB" id="A0A930VHX3"/>
<evidence type="ECO:0000313" key="10">
    <source>
        <dbReference type="EMBL" id="MBF4767859.1"/>
    </source>
</evidence>
<comment type="caution">
    <text evidence="10">The sequence shown here is derived from an EMBL/GenBank/DDBJ whole genome shotgun (WGS) entry which is preliminary data.</text>
</comment>
<feature type="binding site" evidence="8">
    <location>
        <position position="95"/>
    </location>
    <ligand>
        <name>Mg(2+)</name>
        <dbReference type="ChEBI" id="CHEBI:18420"/>
    </ligand>
</feature>
<proteinExistence type="inferred from homology"/>
<keyword evidence="3 8" id="KW-0540">Nuclease</keyword>
<evidence type="ECO:0000256" key="2">
    <source>
        <dbReference type="ARBA" id="ARBA00022649"/>
    </source>
</evidence>